<proteinExistence type="predicted"/>
<gene>
    <name evidence="3" type="ORF">P5673_022954</name>
</gene>
<protein>
    <submittedName>
        <fullName evidence="3">Uncharacterized protein</fullName>
    </submittedName>
</protein>
<keyword evidence="2" id="KW-0472">Membrane</keyword>
<comment type="caution">
    <text evidence="3">The sequence shown here is derived from an EMBL/GenBank/DDBJ whole genome shotgun (WGS) entry which is preliminary data.</text>
</comment>
<evidence type="ECO:0000313" key="4">
    <source>
        <dbReference type="Proteomes" id="UP001249851"/>
    </source>
</evidence>
<evidence type="ECO:0000256" key="1">
    <source>
        <dbReference type="SAM" id="MobiDB-lite"/>
    </source>
</evidence>
<dbReference type="AlphaFoldDB" id="A0AAD9Q685"/>
<keyword evidence="4" id="KW-1185">Reference proteome</keyword>
<keyword evidence="2" id="KW-0812">Transmembrane</keyword>
<reference evidence="3" key="2">
    <citation type="journal article" date="2023" name="Science">
        <title>Genomic signatures of disease resistance in endangered staghorn corals.</title>
        <authorList>
            <person name="Vollmer S.V."/>
            <person name="Selwyn J.D."/>
            <person name="Despard B.A."/>
            <person name="Roesel C.L."/>
        </authorList>
    </citation>
    <scope>NUCLEOTIDE SEQUENCE</scope>
    <source>
        <strain evidence="3">K2</strain>
    </source>
</reference>
<accession>A0AAD9Q685</accession>
<reference evidence="3" key="1">
    <citation type="journal article" date="2023" name="G3 (Bethesda)">
        <title>Whole genome assembly and annotation of the endangered Caribbean coral Acropora cervicornis.</title>
        <authorList>
            <person name="Selwyn J.D."/>
            <person name="Vollmer S.V."/>
        </authorList>
    </citation>
    <scope>NUCLEOTIDE SEQUENCE</scope>
    <source>
        <strain evidence="3">K2</strain>
    </source>
</reference>
<dbReference type="EMBL" id="JARQWQ010000063">
    <property type="protein sequence ID" value="KAK2555324.1"/>
    <property type="molecule type" value="Genomic_DNA"/>
</dbReference>
<sequence length="94" mass="10599">MFLPIVNVDITPLVQSLIVVSYFGLVYMLSVELIGYHPFPVTKKTVQTEKLAEDGTDFVETSLEETETAQRKLNIHEAYDNSSQSSRKDSSDEN</sequence>
<evidence type="ECO:0000256" key="2">
    <source>
        <dbReference type="SAM" id="Phobius"/>
    </source>
</evidence>
<evidence type="ECO:0000313" key="3">
    <source>
        <dbReference type="EMBL" id="KAK2555324.1"/>
    </source>
</evidence>
<name>A0AAD9Q685_ACRCE</name>
<organism evidence="3 4">
    <name type="scientific">Acropora cervicornis</name>
    <name type="common">Staghorn coral</name>
    <dbReference type="NCBI Taxonomy" id="6130"/>
    <lineage>
        <taxon>Eukaryota</taxon>
        <taxon>Metazoa</taxon>
        <taxon>Cnidaria</taxon>
        <taxon>Anthozoa</taxon>
        <taxon>Hexacorallia</taxon>
        <taxon>Scleractinia</taxon>
        <taxon>Astrocoeniina</taxon>
        <taxon>Acroporidae</taxon>
        <taxon>Acropora</taxon>
    </lineage>
</organism>
<keyword evidence="2" id="KW-1133">Transmembrane helix</keyword>
<feature type="transmembrane region" description="Helical" evidence="2">
    <location>
        <begin position="12"/>
        <end position="34"/>
    </location>
</feature>
<feature type="region of interest" description="Disordered" evidence="1">
    <location>
        <begin position="71"/>
        <end position="94"/>
    </location>
</feature>
<dbReference type="Proteomes" id="UP001249851">
    <property type="component" value="Unassembled WGS sequence"/>
</dbReference>